<comment type="caution">
    <text evidence="1">The sequence shown here is derived from an EMBL/GenBank/DDBJ whole genome shotgun (WGS) entry which is preliminary data.</text>
</comment>
<protein>
    <recommendedName>
        <fullName evidence="3">Nucleotidyl transferase AbiEii/AbiGii toxin family protein</fullName>
    </recommendedName>
</protein>
<dbReference type="EMBL" id="MFJL01000019">
    <property type="protein sequence ID" value="OGG15680.1"/>
    <property type="molecule type" value="Genomic_DNA"/>
</dbReference>
<evidence type="ECO:0008006" key="3">
    <source>
        <dbReference type="Google" id="ProtNLM"/>
    </source>
</evidence>
<dbReference type="AlphaFoldDB" id="A0A1F5ZT79"/>
<accession>A0A1F5ZT79</accession>
<dbReference type="Pfam" id="PF08843">
    <property type="entry name" value="AbiEii"/>
    <property type="match status" value="1"/>
</dbReference>
<dbReference type="InterPro" id="IPR014942">
    <property type="entry name" value="AbiEii"/>
</dbReference>
<gene>
    <name evidence="1" type="ORF">A3D77_01480</name>
</gene>
<sequence length="256" mass="30119">MITTSQLTLLSKKLNITQSVILREYLQILFLSMLYQQKKSSSIFFKGGTAIHLIYKAPRFSEDLDFTVNMDEKDFLVLIRDTVKKLSQQETIGFKERKTITGKRFLLTLKPGVMPYDIFINLDFSFREKVLIKEKSIIETDYPVLFTSYIHHLSKEELFAEKIRALTSRKKGRDLYDLWYLSTLGINPTMRMIQKKLKYYGLELDGKDPLEKSLGKFTEKDFVRDLQPFVPIKERHDLPRLFSYITSYLRASLVKN</sequence>
<dbReference type="Proteomes" id="UP000176923">
    <property type="component" value="Unassembled WGS sequence"/>
</dbReference>
<dbReference type="STRING" id="1798382.A3D77_01480"/>
<dbReference type="Gene3D" id="3.10.450.620">
    <property type="entry name" value="JHP933, nucleotidyltransferase-like core domain"/>
    <property type="match status" value="1"/>
</dbReference>
<evidence type="ECO:0000313" key="2">
    <source>
        <dbReference type="Proteomes" id="UP000176923"/>
    </source>
</evidence>
<proteinExistence type="predicted"/>
<name>A0A1F5ZT79_9BACT</name>
<organism evidence="1 2">
    <name type="scientific">Candidatus Gottesmanbacteria bacterium RIFCSPHIGHO2_02_FULL_39_11</name>
    <dbReference type="NCBI Taxonomy" id="1798382"/>
    <lineage>
        <taxon>Bacteria</taxon>
        <taxon>Candidatus Gottesmaniibacteriota</taxon>
    </lineage>
</organism>
<evidence type="ECO:0000313" key="1">
    <source>
        <dbReference type="EMBL" id="OGG15680.1"/>
    </source>
</evidence>
<reference evidence="1 2" key="1">
    <citation type="journal article" date="2016" name="Nat. Commun.">
        <title>Thousands of microbial genomes shed light on interconnected biogeochemical processes in an aquifer system.</title>
        <authorList>
            <person name="Anantharaman K."/>
            <person name="Brown C.T."/>
            <person name="Hug L.A."/>
            <person name="Sharon I."/>
            <person name="Castelle C.J."/>
            <person name="Probst A.J."/>
            <person name="Thomas B.C."/>
            <person name="Singh A."/>
            <person name="Wilkins M.J."/>
            <person name="Karaoz U."/>
            <person name="Brodie E.L."/>
            <person name="Williams K.H."/>
            <person name="Hubbard S.S."/>
            <person name="Banfield J.F."/>
        </authorList>
    </citation>
    <scope>NUCLEOTIDE SEQUENCE [LARGE SCALE GENOMIC DNA]</scope>
</reference>